<dbReference type="NCBIfam" id="TIGR01733">
    <property type="entry name" value="AA-adenyl-dom"/>
    <property type="match status" value="1"/>
</dbReference>
<dbReference type="InterPro" id="IPR036736">
    <property type="entry name" value="ACP-like_sf"/>
</dbReference>
<proteinExistence type="inferred from homology"/>
<dbReference type="InterPro" id="IPR020845">
    <property type="entry name" value="AMP-binding_CS"/>
</dbReference>
<dbReference type="InterPro" id="IPR010080">
    <property type="entry name" value="Thioester_reductase-like_dom"/>
</dbReference>
<dbReference type="PROSITE" id="PS00455">
    <property type="entry name" value="AMP_BINDING"/>
    <property type="match status" value="1"/>
</dbReference>
<dbReference type="EMBL" id="LS483476">
    <property type="protein sequence ID" value="SQI63391.1"/>
    <property type="molecule type" value="Genomic_DNA"/>
</dbReference>
<evidence type="ECO:0000259" key="4">
    <source>
        <dbReference type="PROSITE" id="PS50075"/>
    </source>
</evidence>
<dbReference type="PANTHER" id="PTHR44845">
    <property type="entry name" value="CARRIER DOMAIN-CONTAINING PROTEIN"/>
    <property type="match status" value="1"/>
</dbReference>
<dbReference type="PROSITE" id="PS50075">
    <property type="entry name" value="CARRIER"/>
    <property type="match status" value="1"/>
</dbReference>
<dbReference type="Gene3D" id="3.30.300.30">
    <property type="match status" value="1"/>
</dbReference>
<dbReference type="Gene3D" id="3.30.559.30">
    <property type="entry name" value="Nonribosomal peptide synthetase, condensation domain"/>
    <property type="match status" value="1"/>
</dbReference>
<keyword evidence="2" id="KW-0596">Phosphopantetheine</keyword>
<feature type="domain" description="Carrier" evidence="4">
    <location>
        <begin position="757"/>
        <end position="831"/>
    </location>
</feature>
<dbReference type="SUPFAM" id="SSF47336">
    <property type="entry name" value="ACP-like"/>
    <property type="match status" value="1"/>
</dbReference>
<dbReference type="KEGG" id="blen:NCTC4824_04076"/>
<dbReference type="Pfam" id="PF00501">
    <property type="entry name" value="AMP-binding"/>
    <property type="match status" value="1"/>
</dbReference>
<dbReference type="PROSITE" id="PS00012">
    <property type="entry name" value="PHOSPHOPANTETHEINE"/>
    <property type="match status" value="1"/>
</dbReference>
<dbReference type="SUPFAM" id="SSF51735">
    <property type="entry name" value="NAD(P)-binding Rossmann-fold domains"/>
    <property type="match status" value="1"/>
</dbReference>
<dbReference type="InterPro" id="IPR036291">
    <property type="entry name" value="NAD(P)-bd_dom_sf"/>
</dbReference>
<organism evidence="5 6">
    <name type="scientific">Lederbergia lenta</name>
    <name type="common">Bacillus lentus</name>
    <dbReference type="NCBI Taxonomy" id="1467"/>
    <lineage>
        <taxon>Bacteria</taxon>
        <taxon>Bacillati</taxon>
        <taxon>Bacillota</taxon>
        <taxon>Bacilli</taxon>
        <taxon>Bacillales</taxon>
        <taxon>Bacillaceae</taxon>
        <taxon>Lederbergia</taxon>
    </lineage>
</organism>
<evidence type="ECO:0000256" key="2">
    <source>
        <dbReference type="ARBA" id="ARBA00022450"/>
    </source>
</evidence>
<dbReference type="CDD" id="cd05930">
    <property type="entry name" value="A_NRPS"/>
    <property type="match status" value="1"/>
</dbReference>
<dbReference type="CDD" id="cd05235">
    <property type="entry name" value="SDR_e1"/>
    <property type="match status" value="1"/>
</dbReference>
<dbReference type="Gene3D" id="3.40.50.980">
    <property type="match status" value="2"/>
</dbReference>
<dbReference type="InterPro" id="IPR045851">
    <property type="entry name" value="AMP-bd_C_sf"/>
</dbReference>
<dbReference type="InterPro" id="IPR006162">
    <property type="entry name" value="Ppantetheine_attach_site"/>
</dbReference>
<evidence type="ECO:0000313" key="5">
    <source>
        <dbReference type="EMBL" id="SQI63391.1"/>
    </source>
</evidence>
<dbReference type="Gene3D" id="2.30.38.10">
    <property type="entry name" value="Luciferase, Domain 3"/>
    <property type="match status" value="1"/>
</dbReference>
<gene>
    <name evidence="5" type="primary">lgrD</name>
    <name evidence="5" type="ORF">NCTC4824_04076</name>
</gene>
<dbReference type="PANTHER" id="PTHR44845:SF7">
    <property type="entry name" value="PLIPASTATIN SYNTHASE SUBUNIT D"/>
    <property type="match status" value="1"/>
</dbReference>
<keyword evidence="6" id="KW-1185">Reference proteome</keyword>
<dbReference type="InterPro" id="IPR009081">
    <property type="entry name" value="PP-bd_ACP"/>
</dbReference>
<dbReference type="PIRSF" id="PIRSF001617">
    <property type="entry name" value="Alpha-AR"/>
    <property type="match status" value="1"/>
</dbReference>
<comment type="similarity">
    <text evidence="1">Belongs to the ATP-dependent AMP-binding enzyme family.</text>
</comment>
<dbReference type="Gene3D" id="3.40.50.720">
    <property type="entry name" value="NAD(P)-binding Rossmann-like Domain"/>
    <property type="match status" value="1"/>
</dbReference>
<keyword evidence="3" id="KW-0597">Phosphoprotein</keyword>
<dbReference type="AlphaFoldDB" id="A0A2X4WJW5"/>
<dbReference type="SUPFAM" id="SSF56801">
    <property type="entry name" value="Acetyl-CoA synthetase-like"/>
    <property type="match status" value="1"/>
</dbReference>
<dbReference type="Pfam" id="PF07993">
    <property type="entry name" value="NAD_binding_4"/>
    <property type="match status" value="1"/>
</dbReference>
<dbReference type="FunFam" id="3.40.50.12780:FF:000012">
    <property type="entry name" value="Non-ribosomal peptide synthetase"/>
    <property type="match status" value="1"/>
</dbReference>
<evidence type="ECO:0000313" key="6">
    <source>
        <dbReference type="Proteomes" id="UP000249134"/>
    </source>
</evidence>
<dbReference type="Gene3D" id="1.10.1200.10">
    <property type="entry name" value="ACP-like"/>
    <property type="match status" value="1"/>
</dbReference>
<dbReference type="InterPro" id="IPR013120">
    <property type="entry name" value="FAR_NAD-bd"/>
</dbReference>
<dbReference type="STRING" id="1348624.GCA_001591545_03998"/>
<evidence type="ECO:0000256" key="3">
    <source>
        <dbReference type="ARBA" id="ARBA00022553"/>
    </source>
</evidence>
<evidence type="ECO:0000256" key="1">
    <source>
        <dbReference type="ARBA" id="ARBA00006432"/>
    </source>
</evidence>
<dbReference type="Proteomes" id="UP000249134">
    <property type="component" value="Chromosome 1"/>
</dbReference>
<accession>A0A2X4WJW5</accession>
<dbReference type="Pfam" id="PF00550">
    <property type="entry name" value="PP-binding"/>
    <property type="match status" value="1"/>
</dbReference>
<sequence length="1241" mass="141714">MFVNAGEEIVLDKSYWMKKVAEPLPSAVLPTDYQQGTGKEFMEGTIIHPIKQELLLPLYDFSIKQDTDPNVVLLASYILWVYFSTNEEDILIGNAMKESEGITPIRIDFQKNRTVNSLLSYLQEQLEENRKHEVLSPITFDKFPNWQTVFQIDQSIDVKTELAWRIQFEENRMVSNISYNQNLFKKESIKRFIGQYEKIIETIIQEDPQLPFDRIQMLTDEEWTLYQQLNETDAPYAKEKTISQVFYETAKKFAGNIALSSFEGQMTYRELNERSNEIAHMLISNGMKKGDYAAIVMERSMETVMSLLGILKAGGVYIPIDPSYPKERCRYLLNDTGAPFILTKHEHRPLLSNLLDNDDKRMVFEMNHMEKEFSKEDVHVECHPSDLAYIIYTSGSTGKPKGTMLRHDSVINLITDHQRIYQSTEQDVYTQFISYSFDPSVTETFTAFFSGARLYMLSSAERVSIEEFAAAIKREKATATTVPNAFFNQLATHLPKERKEALKTLKFLSVGGEALMYPIVQKWQQKFGTNIEIINVYGPTECTVLSTYHKVQNNVEESQSSIPIGRPIANYEAYIVNKHNLLCPINVPGELCIAGAGLASGYLNRPENTAEAFVPHLFSVEPHKMMYRTGDLVRLLPSGSIEFVGRKDSQIKVRGFRIEIGEIEAVLANESRIQEVVILAKKMVDGSNSLFAYYTVSGDMHIREEEIREYLVDNLPEYMVPDHFFQLDEMPLSPTGKINRKQLAAIEKAPETDTYVAPENENQQILADAWQKSLGIPCVGIRDNFFHIGGHSLKVLEILVQVKRHFPFLKIQDFFEHHTIEELDAYISQYQPVQSEAPISKKGFILKDLMEPSILPNTSTIQSRPMHTVFLTGATGYLGSHVLYEILKRTSAHVYCLIRKNSHASIDAKLEDSMHFYFGESIMEMIKERVTVIQGDLGEERLGLSSIDRSMLAEKIDAIIHCGADVRHFGDASHFNNVNIEGTKYLLELAKYKEGVHFHHVSTIGIPEELATSQWEYYLEKGDFDYEVPLENVYNQSKLEAENIVRKAVEDLPVTIYRVGNLTCHSENGKFQRNMDDNAFYRMIKSMLHLRKTPKANWHIDFTPINYASQALVAIASKPKSNGHILHLCNPETLTYTRFIDVLQALGYELETVESEEYEDWLLNGEHASETSEYLSLAIAQLEGDGAGDSEFIFNSKKAQEFLKSADVKCAKPNQAYIEKLIKYGIKAGYLPERTKKDVAE</sequence>
<dbReference type="InterPro" id="IPR025110">
    <property type="entry name" value="AMP-bd_C"/>
</dbReference>
<dbReference type="RefSeq" id="WP_231955867.1">
    <property type="nucleotide sequence ID" value="NZ_CBCSGM010000004.1"/>
</dbReference>
<dbReference type="Pfam" id="PF13193">
    <property type="entry name" value="AMP-binding_C"/>
    <property type="match status" value="1"/>
</dbReference>
<dbReference type="SUPFAM" id="SSF52777">
    <property type="entry name" value="CoA-dependent acyltransferases"/>
    <property type="match status" value="1"/>
</dbReference>
<dbReference type="FunFam" id="3.40.50.980:FF:000001">
    <property type="entry name" value="Non-ribosomal peptide synthetase"/>
    <property type="match status" value="1"/>
</dbReference>
<dbReference type="NCBIfam" id="TIGR01746">
    <property type="entry name" value="Thioester-redct"/>
    <property type="match status" value="1"/>
</dbReference>
<dbReference type="InterPro" id="IPR000873">
    <property type="entry name" value="AMP-dep_synth/lig_dom"/>
</dbReference>
<protein>
    <submittedName>
        <fullName evidence="5">Amino acid adenylation domain-containing protein</fullName>
    </submittedName>
</protein>
<name>A0A2X4WJW5_LEDLE</name>
<dbReference type="InterPro" id="IPR010071">
    <property type="entry name" value="AA_adenyl_dom"/>
</dbReference>
<reference evidence="5 6" key="1">
    <citation type="submission" date="2018-06" db="EMBL/GenBank/DDBJ databases">
        <authorList>
            <consortium name="Pathogen Informatics"/>
            <person name="Doyle S."/>
        </authorList>
    </citation>
    <scope>NUCLEOTIDE SEQUENCE [LARGE SCALE GENOMIC DNA]</scope>
    <source>
        <strain evidence="5 6">NCTC4824</strain>
    </source>
</reference>